<dbReference type="EMBL" id="JBHMFA010000006">
    <property type="protein sequence ID" value="MFB9105244.1"/>
    <property type="molecule type" value="Genomic_DNA"/>
</dbReference>
<sequence>MKKINVLFTFLIALTILSCSSDDNNNSDNDPIVGVWKPIKEIETYNDNSTIEFEYTACQQRSRFTYNANGTANIVEFVNDEITGDCVQRTDPVLTSANWEKSENGKYRLITTHKYNVTSQIYTTDKIPDVFEFENNNNTLSIGYNDDEIIEGKQLKSYHTVFVRVE</sequence>
<protein>
    <recommendedName>
        <fullName evidence="4">Lipocalin-like domain-containing protein</fullName>
    </recommendedName>
</protein>
<feature type="chain" id="PRO_5046319191" description="Lipocalin-like domain-containing protein" evidence="1">
    <location>
        <begin position="22"/>
        <end position="166"/>
    </location>
</feature>
<keyword evidence="1" id="KW-0732">Signal</keyword>
<dbReference type="Proteomes" id="UP001589590">
    <property type="component" value="Unassembled WGS sequence"/>
</dbReference>
<organism evidence="2 3">
    <name type="scientific">Algibacter miyuki</name>
    <dbReference type="NCBI Taxonomy" id="1306933"/>
    <lineage>
        <taxon>Bacteria</taxon>
        <taxon>Pseudomonadati</taxon>
        <taxon>Bacteroidota</taxon>
        <taxon>Flavobacteriia</taxon>
        <taxon>Flavobacteriales</taxon>
        <taxon>Flavobacteriaceae</taxon>
        <taxon>Algibacter</taxon>
    </lineage>
</organism>
<name>A0ABV5H026_9FLAO</name>
<feature type="signal peptide" evidence="1">
    <location>
        <begin position="1"/>
        <end position="21"/>
    </location>
</feature>
<evidence type="ECO:0000313" key="2">
    <source>
        <dbReference type="EMBL" id="MFB9105244.1"/>
    </source>
</evidence>
<keyword evidence="3" id="KW-1185">Reference proteome</keyword>
<gene>
    <name evidence="2" type="ORF">ACFFU1_10050</name>
</gene>
<reference evidence="2 3" key="1">
    <citation type="submission" date="2024-09" db="EMBL/GenBank/DDBJ databases">
        <authorList>
            <person name="Sun Q."/>
            <person name="Mori K."/>
        </authorList>
    </citation>
    <scope>NUCLEOTIDE SEQUENCE [LARGE SCALE GENOMIC DNA]</scope>
    <source>
        <strain evidence="2 3">CECT 8300</strain>
    </source>
</reference>
<proteinExistence type="predicted"/>
<evidence type="ECO:0000313" key="3">
    <source>
        <dbReference type="Proteomes" id="UP001589590"/>
    </source>
</evidence>
<evidence type="ECO:0000256" key="1">
    <source>
        <dbReference type="SAM" id="SignalP"/>
    </source>
</evidence>
<evidence type="ECO:0008006" key="4">
    <source>
        <dbReference type="Google" id="ProtNLM"/>
    </source>
</evidence>
<dbReference type="PROSITE" id="PS51257">
    <property type="entry name" value="PROKAR_LIPOPROTEIN"/>
    <property type="match status" value="1"/>
</dbReference>
<dbReference type="RefSeq" id="WP_290274665.1">
    <property type="nucleotide sequence ID" value="NZ_JAUFQP010000016.1"/>
</dbReference>
<comment type="caution">
    <text evidence="2">The sequence shown here is derived from an EMBL/GenBank/DDBJ whole genome shotgun (WGS) entry which is preliminary data.</text>
</comment>
<accession>A0ABV5H026</accession>